<dbReference type="RefSeq" id="WP_006699199.1">
    <property type="nucleotide sequence ID" value="NZ_AMQQ01000023.1"/>
</dbReference>
<accession>A0ABP2RP64</accession>
<protein>
    <recommendedName>
        <fullName evidence="3">TetR family transcriptional regulator</fullName>
    </recommendedName>
</protein>
<organism evidence="1 2">
    <name type="scientific">Bradyrhizobium lupini HPC(L)</name>
    <dbReference type="NCBI Taxonomy" id="1229491"/>
    <lineage>
        <taxon>Bacteria</taxon>
        <taxon>Pseudomonadati</taxon>
        <taxon>Pseudomonadota</taxon>
        <taxon>Alphaproteobacteria</taxon>
        <taxon>Hyphomicrobiales</taxon>
        <taxon>Nitrobacteraceae</taxon>
        <taxon>Bradyrhizobium</taxon>
    </lineage>
</organism>
<name>A0ABP2RP64_RHILU</name>
<sequence>MTKTSCPIPSPAQRKFLEIQQAAERHMLDKVIRAINDAAIEVGEGLKEAGLELEPTSREYFMFAVQQMTFVRLCGGDADTLQGGDPEIGQRIVNNGQGIIDIYWKANGH</sequence>
<comment type="caution">
    <text evidence="1">The sequence shown here is derived from an EMBL/GenBank/DDBJ whole genome shotgun (WGS) entry which is preliminary data.</text>
</comment>
<reference evidence="1 2" key="1">
    <citation type="journal article" date="2013" name="Genome Announc.">
        <title>Genome Sequence of Rhizobium lupini HPC(L) Isolated from Saline Desert Soil, Kutch (Gujarat).</title>
        <authorList>
            <person name="Agarwal L."/>
            <person name="Purohit H.J."/>
        </authorList>
    </citation>
    <scope>NUCLEOTIDE SEQUENCE [LARGE SCALE GENOMIC DNA]</scope>
    <source>
        <strain evidence="2">HPC(L)</strain>
    </source>
</reference>
<proteinExistence type="predicted"/>
<evidence type="ECO:0008006" key="3">
    <source>
        <dbReference type="Google" id="ProtNLM"/>
    </source>
</evidence>
<gene>
    <name evidence="1" type="ORF">C241_16073</name>
</gene>
<keyword evidence="2" id="KW-1185">Reference proteome</keyword>
<evidence type="ECO:0000313" key="1">
    <source>
        <dbReference type="EMBL" id="EKJ94820.1"/>
    </source>
</evidence>
<evidence type="ECO:0000313" key="2">
    <source>
        <dbReference type="Proteomes" id="UP000017668"/>
    </source>
</evidence>
<dbReference type="EMBL" id="AMQQ01000023">
    <property type="protein sequence ID" value="EKJ94820.1"/>
    <property type="molecule type" value="Genomic_DNA"/>
</dbReference>
<dbReference type="Proteomes" id="UP000017668">
    <property type="component" value="Unassembled WGS sequence"/>
</dbReference>